<dbReference type="Ensembl" id="ENSPEMT00000038560.1">
    <property type="protein sequence ID" value="ENSPEMP00000030715.1"/>
    <property type="gene ID" value="ENSPEMG00000027904.1"/>
</dbReference>
<organism evidence="2 3">
    <name type="scientific">Peromyscus maniculatus bairdii</name>
    <name type="common">Prairie deer mouse</name>
    <dbReference type="NCBI Taxonomy" id="230844"/>
    <lineage>
        <taxon>Eukaryota</taxon>
        <taxon>Metazoa</taxon>
        <taxon>Chordata</taxon>
        <taxon>Craniata</taxon>
        <taxon>Vertebrata</taxon>
        <taxon>Euteleostomi</taxon>
        <taxon>Mammalia</taxon>
        <taxon>Eutheria</taxon>
        <taxon>Euarchontoglires</taxon>
        <taxon>Glires</taxon>
        <taxon>Rodentia</taxon>
        <taxon>Myomorpha</taxon>
        <taxon>Muroidea</taxon>
        <taxon>Cricetidae</taxon>
        <taxon>Neotominae</taxon>
        <taxon>Peromyscus</taxon>
    </lineage>
</organism>
<accession>A0A8C8UDA9</accession>
<evidence type="ECO:0000256" key="1">
    <source>
        <dbReference type="SAM" id="MobiDB-lite"/>
    </source>
</evidence>
<dbReference type="Proteomes" id="UP000694547">
    <property type="component" value="Chromosome 4"/>
</dbReference>
<reference evidence="2" key="3">
    <citation type="submission" date="2025-09" db="UniProtKB">
        <authorList>
            <consortium name="Ensembl"/>
        </authorList>
    </citation>
    <scope>IDENTIFICATION</scope>
</reference>
<evidence type="ECO:0000313" key="2">
    <source>
        <dbReference type="Ensembl" id="ENSPEMP00000030715.1"/>
    </source>
</evidence>
<keyword evidence="3" id="KW-1185">Reference proteome</keyword>
<protein>
    <submittedName>
        <fullName evidence="2">Uncharacterized protein</fullName>
    </submittedName>
</protein>
<feature type="region of interest" description="Disordered" evidence="1">
    <location>
        <begin position="123"/>
        <end position="142"/>
    </location>
</feature>
<feature type="compositionally biased region" description="Polar residues" evidence="1">
    <location>
        <begin position="1"/>
        <end position="11"/>
    </location>
</feature>
<dbReference type="AlphaFoldDB" id="A0A8C8UDA9"/>
<feature type="region of interest" description="Disordered" evidence="1">
    <location>
        <begin position="1"/>
        <end position="33"/>
    </location>
</feature>
<reference evidence="2" key="2">
    <citation type="submission" date="2025-08" db="UniProtKB">
        <authorList>
            <consortium name="Ensembl"/>
        </authorList>
    </citation>
    <scope>IDENTIFICATION</scope>
</reference>
<reference evidence="2 3" key="1">
    <citation type="submission" date="2018-10" db="EMBL/GenBank/DDBJ databases">
        <title>Improved assembly of the deer mouse Peromyscus maniculatus genome.</title>
        <authorList>
            <person name="Lassance J.-M."/>
            <person name="Hoekstra H.E."/>
        </authorList>
    </citation>
    <scope>NUCLEOTIDE SEQUENCE [LARGE SCALE GENOMIC DNA]</scope>
</reference>
<feature type="compositionally biased region" description="Low complexity" evidence="1">
    <location>
        <begin position="18"/>
        <end position="28"/>
    </location>
</feature>
<proteinExistence type="predicted"/>
<sequence length="142" mass="14722">IARTTVGSIDSMTPAAWSRGPSRSSRGRNTCSRRVPGAALSVWTSKGNGKEGRIRGPWWAPRTLDIHLTPGIRAPGNPGSLTLSCGPARLPALRGAPAPDPCAVCGALWRLQAGTPHTLQMTRQAGEQARVGRAPGAADLGA</sequence>
<dbReference type="GeneTree" id="ENSGT00960000190071"/>
<evidence type="ECO:0000313" key="3">
    <source>
        <dbReference type="Proteomes" id="UP000694547"/>
    </source>
</evidence>
<name>A0A8C8UDA9_PERMB</name>